<dbReference type="GO" id="GO:0016787">
    <property type="term" value="F:hydrolase activity"/>
    <property type="evidence" value="ECO:0007669"/>
    <property type="project" value="UniProtKB-KW"/>
</dbReference>
<feature type="region of interest" description="Disordered" evidence="1">
    <location>
        <begin position="1"/>
        <end position="31"/>
    </location>
</feature>
<feature type="compositionally biased region" description="Low complexity" evidence="1">
    <location>
        <begin position="310"/>
        <end position="343"/>
    </location>
</feature>
<evidence type="ECO:0000259" key="2">
    <source>
        <dbReference type="Pfam" id="PF07486"/>
    </source>
</evidence>
<dbReference type="EMBL" id="CP144918">
    <property type="protein sequence ID" value="WWA46128.1"/>
    <property type="molecule type" value="Genomic_DNA"/>
</dbReference>
<gene>
    <name evidence="3" type="ORF">V5F89_07450</name>
</gene>
<feature type="domain" description="Cell wall hydrolase SleB" evidence="2">
    <location>
        <begin position="161"/>
        <end position="269"/>
    </location>
</feature>
<feature type="region of interest" description="Disordered" evidence="1">
    <location>
        <begin position="310"/>
        <end position="376"/>
    </location>
</feature>
<evidence type="ECO:0000313" key="4">
    <source>
        <dbReference type="Proteomes" id="UP001335183"/>
    </source>
</evidence>
<reference evidence="3 4" key="1">
    <citation type="submission" date="2024-02" db="EMBL/GenBank/DDBJ databases">
        <title>The whole genome sequence of five bacterial samples isolated from Abu Dhabi Sabkha-shore region.</title>
        <authorList>
            <person name="Sudalaimuthuasari N."/>
            <person name="Sarfraz B."/>
            <person name="Tuyisabe J.D."/>
            <person name="Mugisha Ntwali L.D.M."/>
            <person name="Ali A.I.A.A."/>
            <person name="Almansoori S.Z.A."/>
            <person name="Alajami H.S.A."/>
            <person name="Almeqbaali A.A.S."/>
            <person name="Kundu B."/>
            <person name="Saeed E.E."/>
            <person name="Sukumarinath V."/>
            <person name="Mishra A.K."/>
            <person name="Hazzouri K.M."/>
            <person name="Almaskari R."/>
            <person name="Sharma A.K."/>
            <person name="Amiri K.M.A."/>
        </authorList>
    </citation>
    <scope>NUCLEOTIDE SEQUENCE [LARGE SCALE GENOMIC DNA]</scope>
    <source>
        <strain evidence="4">kcgeb_sd</strain>
    </source>
</reference>
<keyword evidence="3" id="KW-0378">Hydrolase</keyword>
<dbReference type="Gene3D" id="1.10.10.2520">
    <property type="entry name" value="Cell wall hydrolase SleB, domain 1"/>
    <property type="match status" value="1"/>
</dbReference>
<dbReference type="Proteomes" id="UP001335183">
    <property type="component" value="Chromosome"/>
</dbReference>
<dbReference type="InterPro" id="IPR042047">
    <property type="entry name" value="SleB_dom1"/>
</dbReference>
<proteinExistence type="predicted"/>
<dbReference type="Pfam" id="PF07486">
    <property type="entry name" value="Hydrolase_2"/>
    <property type="match status" value="1"/>
</dbReference>
<evidence type="ECO:0000256" key="1">
    <source>
        <dbReference type="SAM" id="MobiDB-lite"/>
    </source>
</evidence>
<dbReference type="InterPro" id="IPR011105">
    <property type="entry name" value="Cell_wall_hydrolase_SleB"/>
</dbReference>
<name>A0ABZ2D466_9SPHN</name>
<dbReference type="RefSeq" id="WP_338445030.1">
    <property type="nucleotide sequence ID" value="NZ_CP144918.1"/>
</dbReference>
<organism evidence="3 4">
    <name type="scientific">Pelagerythrobacter marensis</name>
    <dbReference type="NCBI Taxonomy" id="543877"/>
    <lineage>
        <taxon>Bacteria</taxon>
        <taxon>Pseudomonadati</taxon>
        <taxon>Pseudomonadota</taxon>
        <taxon>Alphaproteobacteria</taxon>
        <taxon>Sphingomonadales</taxon>
        <taxon>Erythrobacteraceae</taxon>
        <taxon>Pelagerythrobacter</taxon>
    </lineage>
</organism>
<sequence>MSNGPAGTTRARRTPASLRSRPIGGGGPGRHRGRRILALVAALGVPAMAAPGDWHAFGRPVPQTAPAETVKPMPFERAGHSFPGSAFYFLEDSPRVVPAARDDLAAVFDPTGTGDGTAAELAAARTAGPAARSFAGGGTGVDRARALHCLASAVYYEAASETPGGQKAVAQVVLNRVAHPTYPNSVCGVVFQGSDRSTGCQFTFTCDGSLARKPMKAAWDRALGIAQAALAGEVYTPVGLATHYHTIWIDPYWAASLDTVGTIGAHRFYRWRGRAGQPGAFTAAYSGREPAAAPSARAVAERFARPAPPAAAFASPAAESARATAGRSPARASVPAQSAAGAAETGDTARPADRLPSAGTVRPEYANSGRWIADPR</sequence>
<keyword evidence="4" id="KW-1185">Reference proteome</keyword>
<accession>A0ABZ2D466</accession>
<evidence type="ECO:0000313" key="3">
    <source>
        <dbReference type="EMBL" id="WWA46128.1"/>
    </source>
</evidence>
<protein>
    <submittedName>
        <fullName evidence="3">Cell wall hydrolase</fullName>
    </submittedName>
</protein>